<dbReference type="RefSeq" id="WP_347690981.1">
    <property type="nucleotide sequence ID" value="NZ_JBDPZN010000017.1"/>
</dbReference>
<accession>A0ABV0FVD5</accession>
<comment type="caution">
    <text evidence="1">The sequence shown here is derived from an EMBL/GenBank/DDBJ whole genome shotgun (WGS) entry which is preliminary data.</text>
</comment>
<reference evidence="1 2" key="1">
    <citation type="submission" date="2024-05" db="EMBL/GenBank/DDBJ databases">
        <title>Genome sequencing of Marine Estuary Bacteria, Shewanella vesiculosa and S. baltica, and Pseudomonas syringae.</title>
        <authorList>
            <person name="Gurung A."/>
            <person name="Maclea K.S."/>
        </authorList>
    </citation>
    <scope>NUCLEOTIDE SEQUENCE [LARGE SCALE GENOMIC DNA]</scope>
    <source>
        <strain evidence="1 2">1A</strain>
    </source>
</reference>
<evidence type="ECO:0000313" key="1">
    <source>
        <dbReference type="EMBL" id="MEO3684570.1"/>
    </source>
</evidence>
<dbReference type="Gene3D" id="3.10.180.10">
    <property type="entry name" value="2,3-Dihydroxybiphenyl 1,2-Dioxygenase, domain 1"/>
    <property type="match status" value="1"/>
</dbReference>
<dbReference type="Pfam" id="PF06185">
    <property type="entry name" value="YecM"/>
    <property type="match status" value="1"/>
</dbReference>
<dbReference type="PANTHER" id="PTHR37519:SF1">
    <property type="entry name" value="DIHYDROXYBIPHENYL DIOXYGENASE DOMAIN-CONTAINING PROTEIN"/>
    <property type="match status" value="1"/>
</dbReference>
<organism evidence="1 2">
    <name type="scientific">Shewanella vesiculosa</name>
    <dbReference type="NCBI Taxonomy" id="518738"/>
    <lineage>
        <taxon>Bacteria</taxon>
        <taxon>Pseudomonadati</taxon>
        <taxon>Pseudomonadota</taxon>
        <taxon>Gammaproteobacteria</taxon>
        <taxon>Alteromonadales</taxon>
        <taxon>Shewanellaceae</taxon>
        <taxon>Shewanella</taxon>
    </lineage>
</organism>
<dbReference type="SUPFAM" id="SSF54593">
    <property type="entry name" value="Glyoxalase/Bleomycin resistance protein/Dihydroxybiphenyl dioxygenase"/>
    <property type="match status" value="1"/>
</dbReference>
<gene>
    <name evidence="1" type="ORF">ABHN84_20105</name>
</gene>
<dbReference type="PANTHER" id="PTHR37519">
    <property type="match status" value="1"/>
</dbReference>
<keyword evidence="2" id="KW-1185">Reference proteome</keyword>
<proteinExistence type="predicted"/>
<sequence>MNYQYLQHTWPDFSQRIIAFIHQLGLEGLSLHCDHAALRVNNSQTAQLLADEFSQYGDIISNNMINGRPILIIKLAEPLVMGKMNIQCVELPFPSDKAYPVEGWEHIELVFPSQAKTSEAFVAELIEHAPQLAEIIVADSANTGKSEHNIKVKLSSPKGDNERLANPTIAFKANGICVKVHPHDIQTILASESAS</sequence>
<name>A0ABV0FVD5_9GAMM</name>
<dbReference type="InterPro" id="IPR010393">
    <property type="entry name" value="DUF991_YecM-like"/>
</dbReference>
<dbReference type="EMBL" id="JBDPZN010000017">
    <property type="protein sequence ID" value="MEO3684570.1"/>
    <property type="molecule type" value="Genomic_DNA"/>
</dbReference>
<dbReference type="InterPro" id="IPR029068">
    <property type="entry name" value="Glyas_Bleomycin-R_OHBP_Dase"/>
</dbReference>
<evidence type="ECO:0000313" key="2">
    <source>
        <dbReference type="Proteomes" id="UP001477278"/>
    </source>
</evidence>
<dbReference type="Proteomes" id="UP001477278">
    <property type="component" value="Unassembled WGS sequence"/>
</dbReference>
<dbReference type="NCBIfam" id="NF008683">
    <property type="entry name" value="PRK11700.1-6"/>
    <property type="match status" value="1"/>
</dbReference>
<protein>
    <submittedName>
        <fullName evidence="1">VOC family protein</fullName>
    </submittedName>
</protein>